<feature type="domain" description="N,N-dimethylformamidase beta subunit-like C-terminal" evidence="2">
    <location>
        <begin position="388"/>
        <end position="856"/>
    </location>
</feature>
<sequence>MGLLAGLPTPSSMLLLCLVAGASAQLASLKPIGASAQLASLKPIGASQALDVSVSDDGAFELRFGGSAWFRGGDVKVRSDGAAYSLAEKTLKHVHTTRTTGADGFGAYEATAVSWDAGGSPFVTEVRAYASAVIFAQRFPAGLDGTGLEDADDVVSGWPSLRVRGDRGFVHWRGDMLGSRAAVGNTSNLTDLAGGLEDTGPVCFFDDDAAAVVSAASSFMSIVVAPDALCRGAPAPCAGDLVAFEANATDAPVAFSRDRPLRVAPTDEWTFEIHTVAPVLPNGWAFLGETAKWIAVSNDRVEAIAYDDAGVHVTVRGAAGERVDLAFLAPGAARATHLACTIPLASDHWDVNGAGCPAVRGYITVSSALPGETVDLKMKIDAGERLRRVDAFRLGYYGGKGARRVGEFALRPDASALSAAQPPCLEERATALYDCGPWAVGASFAIPSDATSGLYFARMVLDDQAVGWRADASPKAVDLQHAVAGRDPALPPDGSLPHAYGAGGKNALRDGFRLREPRAALAFFVVRSRKRGDLVFQTADLTWHAYNGYGGYTTYGAFTYPFLHEPFDKQFMNLSDPSHATKRAYKRSLNTPVITRDYRSVNAPFGAELAAIRFLERNGYDVHYCAGADLADAATADDVLSRSRAYVSVGHDEYWTYEQREALERWRSRGLHLNFWSANEAYWAVRFPKGDARTMVIYKETQSLEKLDAPGEWTGTFRDARAVNPRGAMPENALTGTMFAANAQRVDPVVLDGARFGAHRAWRGTAVRTGKQTRVALAGVLGHEWDEVVDNGASPPLLQKLSETSVDNVQCIMDHGATFDSGSATHNLVYFRDPASKAWTFGAGTVQWAWALDATHDANDPQRANKYNIRVEEDARGPDRDLQQLTVNVFQDMGVLPATLDPTLRLVHDAVDDEPPAVTLSSAAVVGGVAVLSGGASDARGNVGAVEVSWSPGRWHLATLDRIAPDVTWSLRWGDEPWQLLHGAPPAAFGAVDLRAADDSGNVAAARVVASRPEL</sequence>
<evidence type="ECO:0000256" key="1">
    <source>
        <dbReference type="SAM" id="SignalP"/>
    </source>
</evidence>
<dbReference type="Pfam" id="PF20254">
    <property type="entry name" value="DMFA2_C"/>
    <property type="match status" value="1"/>
</dbReference>
<dbReference type="InParanoid" id="F0YQ30"/>
<dbReference type="AlphaFoldDB" id="F0YQ30"/>
<dbReference type="OMA" id="SANEAYW"/>
<dbReference type="Proteomes" id="UP000002729">
    <property type="component" value="Unassembled WGS sequence"/>
</dbReference>
<keyword evidence="4" id="KW-1185">Reference proteome</keyword>
<accession>F0YQ30</accession>
<name>F0YQ30_AURAN</name>
<gene>
    <name evidence="3" type="ORF">AURANDRAFT_68573</name>
</gene>
<keyword evidence="1" id="KW-0732">Signal</keyword>
<protein>
    <recommendedName>
        <fullName evidence="2">N,N-dimethylformamidase beta subunit-like C-terminal domain-containing protein</fullName>
    </recommendedName>
</protein>
<organism evidence="4">
    <name type="scientific">Aureococcus anophagefferens</name>
    <name type="common">Harmful bloom alga</name>
    <dbReference type="NCBI Taxonomy" id="44056"/>
    <lineage>
        <taxon>Eukaryota</taxon>
        <taxon>Sar</taxon>
        <taxon>Stramenopiles</taxon>
        <taxon>Ochrophyta</taxon>
        <taxon>Pelagophyceae</taxon>
        <taxon>Pelagomonadales</taxon>
        <taxon>Pelagomonadaceae</taxon>
        <taxon>Aureococcus</taxon>
    </lineage>
</organism>
<dbReference type="KEGG" id="aaf:AURANDRAFT_68573"/>
<dbReference type="eggNOG" id="ENOG502S5J6">
    <property type="taxonomic scope" value="Eukaryota"/>
</dbReference>
<evidence type="ECO:0000259" key="2">
    <source>
        <dbReference type="Pfam" id="PF20254"/>
    </source>
</evidence>
<evidence type="ECO:0000313" key="3">
    <source>
        <dbReference type="EMBL" id="EGB02778.1"/>
    </source>
</evidence>
<dbReference type="InterPro" id="IPR046540">
    <property type="entry name" value="DMFA2_C"/>
</dbReference>
<feature type="signal peptide" evidence="1">
    <location>
        <begin position="1"/>
        <end position="24"/>
    </location>
</feature>
<proteinExistence type="predicted"/>
<dbReference type="OrthoDB" id="199238at2759"/>
<dbReference type="EMBL" id="GL833319">
    <property type="protein sequence ID" value="EGB02778.1"/>
    <property type="molecule type" value="Genomic_DNA"/>
</dbReference>
<dbReference type="RefSeq" id="XP_009042521.1">
    <property type="nucleotide sequence ID" value="XM_009044273.1"/>
</dbReference>
<evidence type="ECO:0000313" key="4">
    <source>
        <dbReference type="Proteomes" id="UP000002729"/>
    </source>
</evidence>
<feature type="chain" id="PRO_5003263174" description="N,N-dimethylformamidase beta subunit-like C-terminal domain-containing protein" evidence="1">
    <location>
        <begin position="25"/>
        <end position="1015"/>
    </location>
</feature>
<dbReference type="GeneID" id="20226887"/>
<reference evidence="3 4" key="1">
    <citation type="journal article" date="2011" name="Proc. Natl. Acad. Sci. U.S.A.">
        <title>Niche of harmful alga Aureococcus anophagefferens revealed through ecogenomics.</title>
        <authorList>
            <person name="Gobler C.J."/>
            <person name="Berry D.L."/>
            <person name="Dyhrman S.T."/>
            <person name="Wilhelm S.W."/>
            <person name="Salamov A."/>
            <person name="Lobanov A.V."/>
            <person name="Zhang Y."/>
            <person name="Collier J.L."/>
            <person name="Wurch L.L."/>
            <person name="Kustka A.B."/>
            <person name="Dill B.D."/>
            <person name="Shah M."/>
            <person name="VerBerkmoes N.C."/>
            <person name="Kuo A."/>
            <person name="Terry A."/>
            <person name="Pangilinan J."/>
            <person name="Lindquist E.A."/>
            <person name="Lucas S."/>
            <person name="Paulsen I.T."/>
            <person name="Hattenrath-Lehmann T.K."/>
            <person name="Talmage S.C."/>
            <person name="Walker E.A."/>
            <person name="Koch F."/>
            <person name="Burson A.M."/>
            <person name="Marcoval M.A."/>
            <person name="Tang Y.Z."/>
            <person name="Lecleir G.R."/>
            <person name="Coyne K.J."/>
            <person name="Berg G.M."/>
            <person name="Bertrand E.M."/>
            <person name="Saito M.A."/>
            <person name="Gladyshev V.N."/>
            <person name="Grigoriev I.V."/>
        </authorList>
    </citation>
    <scope>NUCLEOTIDE SEQUENCE [LARGE SCALE GENOMIC DNA]</scope>
    <source>
        <strain evidence="4">CCMP 1984</strain>
    </source>
</reference>